<dbReference type="AlphaFoldDB" id="A0AAU7X6S2"/>
<dbReference type="PANTHER" id="PTHR30461:SF26">
    <property type="entry name" value="RESOLVASE HOMOLOG YNEB"/>
    <property type="match status" value="1"/>
</dbReference>
<feature type="domain" description="Resolvase/invertase-type recombinase catalytic" evidence="6">
    <location>
        <begin position="3"/>
        <end position="137"/>
    </location>
</feature>
<evidence type="ECO:0000259" key="6">
    <source>
        <dbReference type="PROSITE" id="PS51736"/>
    </source>
</evidence>
<dbReference type="SUPFAM" id="SSF53041">
    <property type="entry name" value="Resolvase-like"/>
    <property type="match status" value="1"/>
</dbReference>
<dbReference type="PANTHER" id="PTHR30461">
    <property type="entry name" value="DNA-INVERTASE FROM LAMBDOID PROPHAGE"/>
    <property type="match status" value="1"/>
</dbReference>
<dbReference type="InterPro" id="IPR006118">
    <property type="entry name" value="Recombinase_CS"/>
</dbReference>
<proteinExistence type="inferred from homology"/>
<dbReference type="CDD" id="cd03768">
    <property type="entry name" value="SR_ResInv"/>
    <property type="match status" value="1"/>
</dbReference>
<dbReference type="EMBL" id="CP158568">
    <property type="protein sequence ID" value="XBY43819.1"/>
    <property type="molecule type" value="Genomic_DNA"/>
</dbReference>
<dbReference type="KEGG" id="mflg:ABS361_17370"/>
<comment type="similarity">
    <text evidence="1">Belongs to the site-specific recombinase resolvase family.</text>
</comment>
<evidence type="ECO:0000256" key="5">
    <source>
        <dbReference type="PIRSR" id="PIRSR606118-50"/>
    </source>
</evidence>
<keyword evidence="3" id="KW-0238">DNA-binding</keyword>
<keyword evidence="4" id="KW-0233">DNA recombination</keyword>
<reference evidence="7" key="1">
    <citation type="submission" date="2024-06" db="EMBL/GenBank/DDBJ databases">
        <title>Methylostella associata gen. nov., sp. nov., a novel Ancalomicrobiaceae-affiliated facultatively methylotrophic bacteria that feed on methanotrophs of the genus Methylococcus.</title>
        <authorList>
            <person name="Saltykova V."/>
            <person name="Danilova O.V."/>
            <person name="Oshkin I.Y."/>
            <person name="Belova S.E."/>
            <person name="Pimenov N.V."/>
            <person name="Dedysh S.N."/>
        </authorList>
    </citation>
    <scope>NUCLEOTIDE SEQUENCE</scope>
    <source>
        <strain evidence="7">S20</strain>
    </source>
</reference>
<evidence type="ECO:0000256" key="1">
    <source>
        <dbReference type="ARBA" id="ARBA00009913"/>
    </source>
</evidence>
<evidence type="ECO:0000256" key="4">
    <source>
        <dbReference type="ARBA" id="ARBA00023172"/>
    </source>
</evidence>
<dbReference type="GO" id="GO:0003677">
    <property type="term" value="F:DNA binding"/>
    <property type="evidence" value="ECO:0007669"/>
    <property type="project" value="UniProtKB-KW"/>
</dbReference>
<evidence type="ECO:0000256" key="2">
    <source>
        <dbReference type="ARBA" id="ARBA00022908"/>
    </source>
</evidence>
<evidence type="ECO:0000313" key="7">
    <source>
        <dbReference type="EMBL" id="XBY43819.1"/>
    </source>
</evidence>
<feature type="active site" description="O-(5'-phospho-DNA)-serine intermediate" evidence="5">
    <location>
        <position position="11"/>
    </location>
</feature>
<dbReference type="Gene3D" id="3.40.50.1390">
    <property type="entry name" value="Resolvase, N-terminal catalytic domain"/>
    <property type="match status" value="1"/>
</dbReference>
<dbReference type="PROSITE" id="PS00398">
    <property type="entry name" value="RECOMBINASES_2"/>
    <property type="match status" value="1"/>
</dbReference>
<gene>
    <name evidence="7" type="ORF">ABS361_17370</name>
</gene>
<dbReference type="InterPro" id="IPR006119">
    <property type="entry name" value="Resolv_N"/>
</dbReference>
<dbReference type="PROSITE" id="PS51736">
    <property type="entry name" value="RECOMBINASES_3"/>
    <property type="match status" value="1"/>
</dbReference>
<dbReference type="RefSeq" id="WP_407048919.1">
    <property type="nucleotide sequence ID" value="NZ_CP158568.1"/>
</dbReference>
<dbReference type="GO" id="GO:0015074">
    <property type="term" value="P:DNA integration"/>
    <property type="evidence" value="ECO:0007669"/>
    <property type="project" value="UniProtKB-KW"/>
</dbReference>
<protein>
    <submittedName>
        <fullName evidence="7">Recombinase family protein</fullName>
    </submittedName>
</protein>
<accession>A0AAU7X6S2</accession>
<evidence type="ECO:0000256" key="3">
    <source>
        <dbReference type="ARBA" id="ARBA00023125"/>
    </source>
</evidence>
<dbReference type="Pfam" id="PF00239">
    <property type="entry name" value="Resolvase"/>
    <property type="match status" value="1"/>
</dbReference>
<dbReference type="SMART" id="SM00857">
    <property type="entry name" value="Resolvase"/>
    <property type="match status" value="1"/>
</dbReference>
<dbReference type="GO" id="GO:0000150">
    <property type="term" value="F:DNA strand exchange activity"/>
    <property type="evidence" value="ECO:0007669"/>
    <property type="project" value="InterPro"/>
</dbReference>
<keyword evidence="2" id="KW-0229">DNA integration</keyword>
<organism evidence="7">
    <name type="scientific">Methyloraptor flagellatus</name>
    <dbReference type="NCBI Taxonomy" id="3162530"/>
    <lineage>
        <taxon>Bacteria</taxon>
        <taxon>Pseudomonadati</taxon>
        <taxon>Pseudomonadota</taxon>
        <taxon>Alphaproteobacteria</taxon>
        <taxon>Hyphomicrobiales</taxon>
        <taxon>Ancalomicrobiaceae</taxon>
        <taxon>Methyloraptor</taxon>
    </lineage>
</organism>
<dbReference type="InterPro" id="IPR050639">
    <property type="entry name" value="SSR_resolvase"/>
</dbReference>
<dbReference type="InterPro" id="IPR036162">
    <property type="entry name" value="Resolvase-like_N_sf"/>
</dbReference>
<sequence length="187" mass="20233">MGKRFGYGRVSTTDQDLSIQAEALERAGCIASFLETKSGTTTEGREELRRVLSILGEGDELVVVRLDRLARSVADLADIVRQMEKKGASLRCIEQPVDTGSAAGRAFVGMLAVFAEFETGLRRERQMEGIAKAKRNGKYKGRRRLSVADDVARLAADGQGPTAIAKALGIGVATVHRRLVEIRSVTS</sequence>
<name>A0AAU7X6S2_9HYPH</name>